<dbReference type="InterPro" id="IPR001251">
    <property type="entry name" value="CRAL-TRIO_dom"/>
</dbReference>
<dbReference type="InterPro" id="IPR036273">
    <property type="entry name" value="CRAL/TRIO_N_dom_sf"/>
</dbReference>
<dbReference type="InterPro" id="IPR036865">
    <property type="entry name" value="CRAL-TRIO_dom_sf"/>
</dbReference>
<evidence type="ECO:0000313" key="3">
    <source>
        <dbReference type="Proteomes" id="UP000054107"/>
    </source>
</evidence>
<sequence length="425" mass="48605">MTSVVFPTSLNLENRKKGHAGNLTAEQVDMLKRLWLRLLTLFEQPGQEIQLSNREPESANSKKAGFFGFGAAKKEEPAHDYFLGATADPRWTSLPLDKALPMIPGSLLREAFWGMVATDNPDSTLLRFLRARKWDFDAAFNMLTNTLRWRLEMRINEIVSLGETGLIEELEKAKKGLGGLFKKQIEQKMVTLGGPDRRARGVCFVNVQVHHKEDQPLEIMKLLTIYIMETSRDFDVVKFLVGCFQAYYPETLGLACVHKAPWVFSTIWNLITPILDPVVAKKIVFTKNLEELEKYLPSDILPIIITGDENHPTWDDLPAKTTPKAGYRKQPTDDPKIRNYWATVNDYELKTRDWCKDGEFGGDEAALDRLKLGQHYRVTRVKAEKIMRGETVYHVKGLICVDDNDRLLINYNTSSWGQKDITDWV</sequence>
<dbReference type="PROSITE" id="PS50191">
    <property type="entry name" value="CRAL_TRIO"/>
    <property type="match status" value="1"/>
</dbReference>
<evidence type="ECO:0000259" key="1">
    <source>
        <dbReference type="PROSITE" id="PS50191"/>
    </source>
</evidence>
<dbReference type="Gene3D" id="3.40.525.10">
    <property type="entry name" value="CRAL-TRIO lipid binding domain"/>
    <property type="match status" value="2"/>
</dbReference>
<dbReference type="OrthoDB" id="43460at2759"/>
<dbReference type="SMART" id="SM00516">
    <property type="entry name" value="SEC14"/>
    <property type="match status" value="1"/>
</dbReference>
<dbReference type="STRING" id="35722.A0A0B7NBF6"/>
<dbReference type="Pfam" id="PF03765">
    <property type="entry name" value="CRAL_TRIO_N"/>
    <property type="match status" value="1"/>
</dbReference>
<reference evidence="2 3" key="1">
    <citation type="submission" date="2014-09" db="EMBL/GenBank/DDBJ databases">
        <authorList>
            <person name="Ellenberger Sabrina"/>
        </authorList>
    </citation>
    <scope>NUCLEOTIDE SEQUENCE [LARGE SCALE GENOMIC DNA]</scope>
    <source>
        <strain evidence="2 3">CBS 412.66</strain>
    </source>
</reference>
<dbReference type="EMBL" id="LN728267">
    <property type="protein sequence ID" value="CEP12743.1"/>
    <property type="molecule type" value="Genomic_DNA"/>
</dbReference>
<feature type="domain" description="CRAL-TRIO" evidence="1">
    <location>
        <begin position="217"/>
        <end position="313"/>
    </location>
</feature>
<evidence type="ECO:0000313" key="2">
    <source>
        <dbReference type="EMBL" id="CEP12743.1"/>
    </source>
</evidence>
<dbReference type="AlphaFoldDB" id="A0A0B7NBF6"/>
<dbReference type="PRINTS" id="PR00180">
    <property type="entry name" value="CRETINALDHBP"/>
</dbReference>
<dbReference type="CDD" id="cd00170">
    <property type="entry name" value="SEC14"/>
    <property type="match status" value="1"/>
</dbReference>
<protein>
    <recommendedName>
        <fullName evidence="1">CRAL-TRIO domain-containing protein</fullName>
    </recommendedName>
</protein>
<dbReference type="Proteomes" id="UP000054107">
    <property type="component" value="Unassembled WGS sequence"/>
</dbReference>
<gene>
    <name evidence="2" type="primary">PARPA_06724.1 scaffold 23505</name>
</gene>
<dbReference type="Pfam" id="PF00650">
    <property type="entry name" value="CRAL_TRIO"/>
    <property type="match status" value="1"/>
</dbReference>
<dbReference type="SUPFAM" id="SSF46938">
    <property type="entry name" value="CRAL/TRIO N-terminal domain"/>
    <property type="match status" value="1"/>
</dbReference>
<keyword evidence="3" id="KW-1185">Reference proteome</keyword>
<dbReference type="InterPro" id="IPR052432">
    <property type="entry name" value="PITP/CRAL-TRIO"/>
</dbReference>
<dbReference type="SMART" id="SM01100">
    <property type="entry name" value="CRAL_TRIO_N"/>
    <property type="match status" value="1"/>
</dbReference>
<name>A0A0B7NBF6_9FUNG</name>
<organism evidence="2 3">
    <name type="scientific">Parasitella parasitica</name>
    <dbReference type="NCBI Taxonomy" id="35722"/>
    <lineage>
        <taxon>Eukaryota</taxon>
        <taxon>Fungi</taxon>
        <taxon>Fungi incertae sedis</taxon>
        <taxon>Mucoromycota</taxon>
        <taxon>Mucoromycotina</taxon>
        <taxon>Mucoromycetes</taxon>
        <taxon>Mucorales</taxon>
        <taxon>Mucorineae</taxon>
        <taxon>Mucoraceae</taxon>
        <taxon>Parasitella</taxon>
    </lineage>
</organism>
<accession>A0A0B7NBF6</accession>
<dbReference type="InterPro" id="IPR011074">
    <property type="entry name" value="CRAL/TRIO_N_dom"/>
</dbReference>
<proteinExistence type="predicted"/>
<dbReference type="PANTHER" id="PTHR46590">
    <property type="entry name" value="PHOSPHATIDYLINOSITOL TRANSFER PROTEIN CSR1-RELATED"/>
    <property type="match status" value="1"/>
</dbReference>
<dbReference type="SUPFAM" id="SSF52087">
    <property type="entry name" value="CRAL/TRIO domain"/>
    <property type="match status" value="1"/>
</dbReference>
<dbReference type="PANTHER" id="PTHR46590:SF1">
    <property type="entry name" value="PHOSPHATIDYLINOSITOL TRANSFER PROTEIN CSR1"/>
    <property type="match status" value="1"/>
</dbReference>